<reference evidence="1 2" key="1">
    <citation type="submission" date="2018-09" db="EMBL/GenBank/DDBJ databases">
        <title>Genome sequencing of strain 2DFW10M-5.</title>
        <authorList>
            <person name="Heo J."/>
            <person name="Kim S.-J."/>
            <person name="Kwon S.-W."/>
        </authorList>
    </citation>
    <scope>NUCLEOTIDE SEQUENCE [LARGE SCALE GENOMIC DNA]</scope>
    <source>
        <strain evidence="1 2">2DFW10M-5</strain>
    </source>
</reference>
<organism evidence="1 2">
    <name type="scientific">Gryllotalpicola protaetiae</name>
    <dbReference type="NCBI Taxonomy" id="2419771"/>
    <lineage>
        <taxon>Bacteria</taxon>
        <taxon>Bacillati</taxon>
        <taxon>Actinomycetota</taxon>
        <taxon>Actinomycetes</taxon>
        <taxon>Micrococcales</taxon>
        <taxon>Microbacteriaceae</taxon>
        <taxon>Gryllotalpicola</taxon>
    </lineage>
</organism>
<sequence>MRIVGVIRSRKIYSAEASGSDQAAVRAELLAGVPGGFEAERIWGVDQKTGTLEIRAGSRETQELVVDAPSYPESRRELEASFDAGDWQLISSRID</sequence>
<dbReference type="Proteomes" id="UP000275069">
    <property type="component" value="Chromosome"/>
</dbReference>
<evidence type="ECO:0000313" key="2">
    <source>
        <dbReference type="Proteomes" id="UP000275069"/>
    </source>
</evidence>
<evidence type="ECO:0000313" key="1">
    <source>
        <dbReference type="EMBL" id="AYG04052.1"/>
    </source>
</evidence>
<dbReference type="KEGG" id="gry:D7I44_11280"/>
<dbReference type="AlphaFoldDB" id="A0A387BNN5"/>
<name>A0A387BNN5_9MICO</name>
<accession>A0A387BNN5</accession>
<proteinExistence type="predicted"/>
<dbReference type="EMBL" id="CP032624">
    <property type="protein sequence ID" value="AYG04052.1"/>
    <property type="molecule type" value="Genomic_DNA"/>
</dbReference>
<keyword evidence="2" id="KW-1185">Reference proteome</keyword>
<protein>
    <submittedName>
        <fullName evidence="1">Uncharacterized protein</fullName>
    </submittedName>
</protein>
<gene>
    <name evidence="1" type="ORF">D7I44_11280</name>
</gene>